<keyword evidence="8" id="KW-1185">Reference proteome</keyword>
<evidence type="ECO:0000256" key="4">
    <source>
        <dbReference type="RuleBase" id="RU362109"/>
    </source>
</evidence>
<feature type="compositionally biased region" description="Basic residues" evidence="5">
    <location>
        <begin position="268"/>
        <end position="279"/>
    </location>
</feature>
<keyword evidence="2 4" id="KW-0833">Ubl conjugation pathway</keyword>
<dbReference type="CDD" id="cd23805">
    <property type="entry name" value="UBCc_UBE2T"/>
    <property type="match status" value="1"/>
</dbReference>
<feature type="region of interest" description="Disordered" evidence="5">
    <location>
        <begin position="245"/>
        <end position="299"/>
    </location>
</feature>
<keyword evidence="4" id="KW-0067">ATP-binding</keyword>
<dbReference type="EMBL" id="JAFCIX010000066">
    <property type="protein sequence ID" value="KAH6599351.1"/>
    <property type="molecule type" value="Genomic_DNA"/>
</dbReference>
<dbReference type="PROSITE" id="PS50127">
    <property type="entry name" value="UBC_2"/>
    <property type="match status" value="1"/>
</dbReference>
<feature type="compositionally biased region" description="Polar residues" evidence="5">
    <location>
        <begin position="251"/>
        <end position="262"/>
    </location>
</feature>
<dbReference type="SUPFAM" id="SSF54495">
    <property type="entry name" value="UBC-like"/>
    <property type="match status" value="1"/>
</dbReference>
<dbReference type="Gene3D" id="3.10.110.10">
    <property type="entry name" value="Ubiquitin Conjugating Enzyme"/>
    <property type="match status" value="1"/>
</dbReference>
<dbReference type="PROSITE" id="PS00183">
    <property type="entry name" value="UBC_1"/>
    <property type="match status" value="1"/>
</dbReference>
<keyword evidence="1" id="KW-0808">Transferase</keyword>
<dbReference type="PANTHER" id="PTHR24067">
    <property type="entry name" value="UBIQUITIN-CONJUGATING ENZYME E2"/>
    <property type="match status" value="1"/>
</dbReference>
<keyword evidence="4" id="KW-0547">Nucleotide-binding</keyword>
<evidence type="ECO:0000256" key="1">
    <source>
        <dbReference type="ARBA" id="ARBA00022679"/>
    </source>
</evidence>
<reference evidence="7 8" key="1">
    <citation type="submission" date="2021-02" db="EMBL/GenBank/DDBJ databases">
        <title>Variation within the Batrachochytrium salamandrivorans European outbreak.</title>
        <authorList>
            <person name="Kelly M."/>
            <person name="Pasmans F."/>
            <person name="Shea T.P."/>
            <person name="Munoz J.F."/>
            <person name="Carranza S."/>
            <person name="Cuomo C.A."/>
            <person name="Martel A."/>
        </authorList>
    </citation>
    <scope>NUCLEOTIDE SEQUENCE [LARGE SCALE GENOMIC DNA]</scope>
    <source>
        <strain evidence="7 8">AMFP18/2</strain>
    </source>
</reference>
<dbReference type="InterPro" id="IPR000608">
    <property type="entry name" value="UBC"/>
</dbReference>
<dbReference type="InterPro" id="IPR050113">
    <property type="entry name" value="Ub_conjugating_enzyme"/>
</dbReference>
<proteinExistence type="inferred from homology"/>
<feature type="domain" description="UBC core" evidence="6">
    <location>
        <begin position="5"/>
        <end position="154"/>
    </location>
</feature>
<evidence type="ECO:0000256" key="2">
    <source>
        <dbReference type="ARBA" id="ARBA00022786"/>
    </source>
</evidence>
<dbReference type="InterPro" id="IPR023313">
    <property type="entry name" value="UBQ-conjugating_AS"/>
</dbReference>
<evidence type="ECO:0000259" key="6">
    <source>
        <dbReference type="PROSITE" id="PS50127"/>
    </source>
</evidence>
<protein>
    <recommendedName>
        <fullName evidence="6">UBC core domain-containing protein</fullName>
    </recommendedName>
</protein>
<evidence type="ECO:0000256" key="3">
    <source>
        <dbReference type="PROSITE-ProRule" id="PRU10133"/>
    </source>
</evidence>
<evidence type="ECO:0000313" key="7">
    <source>
        <dbReference type="EMBL" id="KAH6599351.1"/>
    </source>
</evidence>
<organism evidence="7 8">
    <name type="scientific">Batrachochytrium salamandrivorans</name>
    <dbReference type="NCBI Taxonomy" id="1357716"/>
    <lineage>
        <taxon>Eukaryota</taxon>
        <taxon>Fungi</taxon>
        <taxon>Fungi incertae sedis</taxon>
        <taxon>Chytridiomycota</taxon>
        <taxon>Chytridiomycota incertae sedis</taxon>
        <taxon>Chytridiomycetes</taxon>
        <taxon>Rhizophydiales</taxon>
        <taxon>Rhizophydiales incertae sedis</taxon>
        <taxon>Batrachochytrium</taxon>
    </lineage>
</organism>
<accession>A0ABQ8FJH6</accession>
<feature type="active site" description="Glycyl thioester intermediate" evidence="3">
    <location>
        <position position="88"/>
    </location>
</feature>
<evidence type="ECO:0000313" key="8">
    <source>
        <dbReference type="Proteomes" id="UP001648503"/>
    </source>
</evidence>
<dbReference type="InterPro" id="IPR016135">
    <property type="entry name" value="UBQ-conjugating_enzyme/RWD"/>
</dbReference>
<comment type="similarity">
    <text evidence="4">Belongs to the ubiquitin-conjugating enzyme family.</text>
</comment>
<name>A0ABQ8FJH6_9FUNG</name>
<evidence type="ECO:0000256" key="5">
    <source>
        <dbReference type="SAM" id="MobiDB-lite"/>
    </source>
</evidence>
<comment type="caution">
    <text evidence="7">The sequence shown here is derived from an EMBL/GenBank/DDBJ whole genome shotgun (WGS) entry which is preliminary data.</text>
</comment>
<sequence>MASQQRATRMQREIAMLQSPPPGITAWAEEGSLYRLSAVIRGLADSPYADGLFKLEIQIPQRFPFEPPCIRFITPIYHPNIDDHGRICLDILKMPPKGSWRPSIHISGVLNSIRLLLLEPNPDDPLSDDIATEFKMSRLLFISKAREYTKCHATGSPALPVALLQVDQVADSTLLGNQMKSTDTLDVGLVKPDPSPNGPAQQSRVQTSVVSIEEQGIPEKEAPISTKPNLAPTISALHAAKPEKLDEAILPNSTPLLETSEMNPPVKRAFKSLKAGKGRKVPDSDESDLSQKRPRSTML</sequence>
<gene>
    <name evidence="7" type="ORF">BASA50_003048</name>
</gene>
<dbReference type="Proteomes" id="UP001648503">
    <property type="component" value="Unassembled WGS sequence"/>
</dbReference>
<dbReference type="Pfam" id="PF00179">
    <property type="entry name" value="UQ_con"/>
    <property type="match status" value="1"/>
</dbReference>
<dbReference type="SMART" id="SM00212">
    <property type="entry name" value="UBCc"/>
    <property type="match status" value="1"/>
</dbReference>